<feature type="region of interest" description="Disordered" evidence="1">
    <location>
        <begin position="812"/>
        <end position="845"/>
    </location>
</feature>
<dbReference type="Pfam" id="PF25210">
    <property type="entry name" value="Kelch_FKB95"/>
    <property type="match status" value="1"/>
</dbReference>
<reference evidence="3 4" key="1">
    <citation type="submission" date="2020-12" db="EMBL/GenBank/DDBJ databases">
        <title>Concerted genomic and epigenomic changes stabilize Arabidopsis allopolyploids.</title>
        <authorList>
            <person name="Chen Z."/>
        </authorList>
    </citation>
    <scope>NUCLEOTIDE SEQUENCE [LARGE SCALE GENOMIC DNA]</scope>
    <source>
        <strain evidence="3">As9502</strain>
        <tissue evidence="3">Leaf</tissue>
    </source>
</reference>
<dbReference type="AlphaFoldDB" id="A0A8T2DEV0"/>
<protein>
    <submittedName>
        <fullName evidence="3">F-box-like domain superfamily</fullName>
    </submittedName>
</protein>
<evidence type="ECO:0000313" key="4">
    <source>
        <dbReference type="Proteomes" id="UP000694251"/>
    </source>
</evidence>
<accession>A0A8T2DEV0</accession>
<dbReference type="Pfam" id="PF00646">
    <property type="entry name" value="F-box"/>
    <property type="match status" value="1"/>
</dbReference>
<evidence type="ECO:0000259" key="2">
    <source>
        <dbReference type="PROSITE" id="PS50181"/>
    </source>
</evidence>
<dbReference type="SMART" id="SM00256">
    <property type="entry name" value="FBOX"/>
    <property type="match status" value="1"/>
</dbReference>
<dbReference type="Pfam" id="PF03004">
    <property type="entry name" value="Transposase_24"/>
    <property type="match status" value="1"/>
</dbReference>
<proteinExistence type="predicted"/>
<dbReference type="InterPro" id="IPR001810">
    <property type="entry name" value="F-box_dom"/>
</dbReference>
<organism evidence="3 4">
    <name type="scientific">Arabidopsis suecica</name>
    <name type="common">Swedish thale-cress</name>
    <name type="synonym">Cardaminopsis suecica</name>
    <dbReference type="NCBI Taxonomy" id="45249"/>
    <lineage>
        <taxon>Eukaryota</taxon>
        <taxon>Viridiplantae</taxon>
        <taxon>Streptophyta</taxon>
        <taxon>Embryophyta</taxon>
        <taxon>Tracheophyta</taxon>
        <taxon>Spermatophyta</taxon>
        <taxon>Magnoliopsida</taxon>
        <taxon>eudicotyledons</taxon>
        <taxon>Gunneridae</taxon>
        <taxon>Pentapetalae</taxon>
        <taxon>rosids</taxon>
        <taxon>malvids</taxon>
        <taxon>Brassicales</taxon>
        <taxon>Brassicaceae</taxon>
        <taxon>Camelineae</taxon>
        <taxon>Arabidopsis</taxon>
    </lineage>
</organism>
<dbReference type="InterPro" id="IPR050354">
    <property type="entry name" value="F-box/kelch-repeat_ARATH"/>
</dbReference>
<feature type="domain" description="F-box" evidence="2">
    <location>
        <begin position="7"/>
        <end position="54"/>
    </location>
</feature>
<dbReference type="InterPro" id="IPR025312">
    <property type="entry name" value="DUF4216"/>
</dbReference>
<name>A0A8T2DEV0_ARASU</name>
<dbReference type="Pfam" id="PF02992">
    <property type="entry name" value="Transposase_21"/>
    <property type="match status" value="1"/>
</dbReference>
<dbReference type="InterPro" id="IPR004242">
    <property type="entry name" value="Transposase_21"/>
</dbReference>
<sequence>MNSEVERPSFLSLPDEIILSCLARISRSYYPKLSLVCKTFRTLLISNELTVAQLHIKTHEIFFHVCLKFPDKPNPSMFTLWIKPGQILTNQLEKNERSTGDTRLVQIPSSYYYNVPFYLVMVGSEVYGLSQRNDPSSNMFVRNKGDIFLCKAPNMTVARAKASAVVFNGKIYVMGGCMADESVNWGEVFDIKTQTWEALPDPGPEFRFSSIRKIDVFQEKLYVRSNEKKDSVYDPKEEWRVVKGLDMLNRNLVVSQLSLASRLMQNKADYNMSEKLVDSVCEIFTDFLPKENQATSSHYQTEKLMRNLGLPYHTIDVCSNNCMLFWKEDEKEDHCRFCGAQRWKPKDDCRRTKVPYSRMWYLPIGDRLKRMYQIHKTAAAMRWHGEHQSKEGEMNHPSDAAEWRYFQKLHPRFAEEPHNVYLGLCTDGFNPFGMSRNHSLWPVILTPYNLPPGIFLSHGHLSRRNKKDFLKGRDASSEYPPESLTGEQVYYERLASVNPAKTKDVGGNGHEKKMPDYGKEHNCHKESILLTRFDEGEVPVYHVPGVPNIFMHVGRPSGEKHVEWLSEKDYQSAHAYVLRNCDYFQPLESMFEDFFSVKYPTLSEKELYAKRAEEYYQWVKEYVTYWNPTFLFPTWVQEIVHGPLNKVKTWPMYFARGYLFHPKNHGAGRKTCNDGVCVKGENYADSSDEADFYGTLTDIIELEYDGIVNFKITLFKCKWYDPVIGKGTRRSHGGVVHVLSSKKYNKYEPFILVNPRGNISGEYENNDPTLLQTENDEVVWLTTIEDLRAGGSTPLGRPASLPQQYDFTPAAAPQVPLTQPPQAVGASTHPSSQGNNFQEGAPQSLPELQEDSARALSDILMVPGREMWTTVLSPIPKPKTECGHVLMSLCSVVVAYSLVVCCGGTVQYYFNEVCKRRLKDMVSTARRTREQPPWIGETLWAVMCAYWDTEPTQKQSRTYSKARLSDRNGLGPHIHFSGPKSFQEIQDELEEKLGRMVTIGEVFVDTHTKSDGTYVDRKAEMIAQTYEQNSTERDSRGNPYRLGSLKDTLGCANRNLPGESSSSFLDLEERLKEAQRKIEEQAAYNEKRDSEIAAREAETARITVEQKDKLEHLSLVEKYLRQIDPQFLDFMASQSSTTTEPLPATPQNDQ</sequence>
<feature type="compositionally biased region" description="Polar residues" evidence="1">
    <location>
        <begin position="828"/>
        <end position="838"/>
    </location>
</feature>
<evidence type="ECO:0000256" key="1">
    <source>
        <dbReference type="SAM" id="MobiDB-lite"/>
    </source>
</evidence>
<evidence type="ECO:0000313" key="3">
    <source>
        <dbReference type="EMBL" id="KAG7610615.1"/>
    </source>
</evidence>
<dbReference type="EMBL" id="JAEFBJ010000005">
    <property type="protein sequence ID" value="KAG7610615.1"/>
    <property type="molecule type" value="Genomic_DNA"/>
</dbReference>
<dbReference type="InterPro" id="IPR004252">
    <property type="entry name" value="Probable_transposase_24"/>
</dbReference>
<dbReference type="CDD" id="cd22152">
    <property type="entry name" value="F-box_AtAFR-like"/>
    <property type="match status" value="1"/>
</dbReference>
<dbReference type="PANTHER" id="PTHR24414">
    <property type="entry name" value="F-BOX/KELCH-REPEAT PROTEIN SKIP4"/>
    <property type="match status" value="1"/>
</dbReference>
<dbReference type="Proteomes" id="UP000694251">
    <property type="component" value="Chromosome 5"/>
</dbReference>
<dbReference type="OrthoDB" id="45365at2759"/>
<keyword evidence="4" id="KW-1185">Reference proteome</keyword>
<comment type="caution">
    <text evidence="3">The sequence shown here is derived from an EMBL/GenBank/DDBJ whole genome shotgun (WGS) entry which is preliminary data.</text>
</comment>
<dbReference type="Pfam" id="PF13952">
    <property type="entry name" value="DUF4216"/>
    <property type="match status" value="1"/>
</dbReference>
<dbReference type="PANTHER" id="PTHR24414:SF157">
    <property type="entry name" value="F-BOX DOMAIN-CONTAINING PROTEIN"/>
    <property type="match status" value="1"/>
</dbReference>
<dbReference type="InterPro" id="IPR057499">
    <property type="entry name" value="Kelch_FKB95"/>
</dbReference>
<gene>
    <name evidence="3" type="ORF">ISN44_As05g026130</name>
</gene>
<dbReference type="PROSITE" id="PS50181">
    <property type="entry name" value="FBOX"/>
    <property type="match status" value="1"/>
</dbReference>